<evidence type="ECO:0000256" key="1">
    <source>
        <dbReference type="ARBA" id="ARBA00004123"/>
    </source>
</evidence>
<evidence type="ECO:0000256" key="9">
    <source>
        <dbReference type="SAM" id="MobiDB-lite"/>
    </source>
</evidence>
<evidence type="ECO:0000256" key="5">
    <source>
        <dbReference type="ARBA" id="ARBA00023163"/>
    </source>
</evidence>
<dbReference type="GO" id="GO:0070847">
    <property type="term" value="C:core mediator complex"/>
    <property type="evidence" value="ECO:0007669"/>
    <property type="project" value="TreeGrafter"/>
</dbReference>
<dbReference type="PANTHER" id="PTHR13114">
    <property type="entry name" value="MEDIATOR OF RNA POLYMERASE II TRANSCRIPTION SUBUNIT 17"/>
    <property type="match status" value="1"/>
</dbReference>
<keyword evidence="11" id="KW-1185">Reference proteome</keyword>
<keyword evidence="5 8" id="KW-0804">Transcription</keyword>
<sequence length="665" mass="73678">MNGSAERQPHFDDIRLSLDPATLDTALGKKKVQAIDIDGNVLYDEERTTNDKLTEQLERIWNEYPNGLLDISEEKLERLPPDADAVKKEERKEDQEEERDPFKMMSRGDMDQLRIEVHEQLNAARNELWFVLELAKTLSASSSFTSQPPPPPNQLPDTAPKKGKPKPPKANEAETKSSSLPASVPQEPPILPPGTFSVTPSSQPSKPSHAQVHELEEVLKAKQQALDECSALIDSAVSELQMMATAGDRFWRDVRKLKDGENGKGQWAIVPKPDFGRTMVAGEKSKDVIIPYSIDEAPRTTRSRCLAAFDLDPTKEDALTFGSRSHLRLKVTLKDISGSVVGSSPVSLGDSSDVRAQMEIAQMEAFDEDLFGVLRYEASQISKSELEPRSVSLPAAEYTLAFELYDTRSASQTPNSPLCDLIVSSARLNLLNIHRYRKTRLVSPISSETTIPTILKPIIHALRYRQLCNTVTTTLTNFSNLFRTAGLEASSNCQMAVGQSSSDAINHFLIGHSLIGHSDAGKISGTYQLDVDGCPGVKIDTIFPFRTNVILSNATFELSNPDELPHILSEEFASQFLHLIFSEIRNRITDASIRSKVFMDELEGVILLGQAGQLRILIPPPFNTILINVDQSPQVEPPVAEGYDARRDGDLHVWIDRVVEKLIPG</sequence>
<evidence type="ECO:0000313" key="10">
    <source>
        <dbReference type="EMBL" id="WVW81320.1"/>
    </source>
</evidence>
<evidence type="ECO:0000313" key="11">
    <source>
        <dbReference type="Proteomes" id="UP000092730"/>
    </source>
</evidence>
<dbReference type="GeneID" id="30206413"/>
<reference evidence="10" key="1">
    <citation type="submission" date="2013-07" db="EMBL/GenBank/DDBJ databases">
        <authorList>
            <consortium name="The Broad Institute Genome Sequencing Platform"/>
            <person name="Cuomo C."/>
            <person name="Litvintseva A."/>
            <person name="Chen Y."/>
            <person name="Heitman J."/>
            <person name="Sun S."/>
            <person name="Springer D."/>
            <person name="Dromer F."/>
            <person name="Young S.K."/>
            <person name="Zeng Q."/>
            <person name="Gargeya S."/>
            <person name="Fitzgerald M."/>
            <person name="Abouelleil A."/>
            <person name="Alvarado L."/>
            <person name="Berlin A.M."/>
            <person name="Chapman S.B."/>
            <person name="Dewar J."/>
            <person name="Goldberg J."/>
            <person name="Griggs A."/>
            <person name="Gujja S."/>
            <person name="Hansen M."/>
            <person name="Howarth C."/>
            <person name="Imamovic A."/>
            <person name="Larimer J."/>
            <person name="McCowan C."/>
            <person name="Murphy C."/>
            <person name="Pearson M."/>
            <person name="Priest M."/>
            <person name="Roberts A."/>
            <person name="Saif S."/>
            <person name="Shea T."/>
            <person name="Sykes S."/>
            <person name="Wortman J."/>
            <person name="Nusbaum C."/>
            <person name="Birren B."/>
        </authorList>
    </citation>
    <scope>NUCLEOTIDE SEQUENCE</scope>
    <source>
        <strain evidence="10">CBS 10118</strain>
    </source>
</reference>
<accession>A0AAJ8K5H1</accession>
<reference evidence="10" key="2">
    <citation type="submission" date="2024-02" db="EMBL/GenBank/DDBJ databases">
        <title>Comparative genomics of Cryptococcus and Kwoniella reveals pathogenesis evolution and contrasting modes of karyotype evolution via chromosome fusion or intercentromeric recombination.</title>
        <authorList>
            <person name="Coelho M.A."/>
            <person name="David-Palma M."/>
            <person name="Shea T."/>
            <person name="Bowers K."/>
            <person name="McGinley-Smith S."/>
            <person name="Mohammad A.W."/>
            <person name="Gnirke A."/>
            <person name="Yurkov A.M."/>
            <person name="Nowrousian M."/>
            <person name="Sun S."/>
            <person name="Cuomo C.A."/>
            <person name="Heitman J."/>
        </authorList>
    </citation>
    <scope>NUCLEOTIDE SEQUENCE</scope>
    <source>
        <strain evidence="10">CBS 10118</strain>
    </source>
</reference>
<evidence type="ECO:0000256" key="2">
    <source>
        <dbReference type="ARBA" id="ARBA00005635"/>
    </source>
</evidence>
<comment type="function">
    <text evidence="8">Component of the Mediator complex, a coactivator involved in the regulated transcription of nearly all RNA polymerase II-dependent genes. Mediator functions as a bridge to convey information from gene-specific regulatory proteins to the basal RNA polymerase II transcription machinery. Mediator is recruited to promoters by direct interactions with regulatory proteins and serves as a scaffold for the assembly of a functional preinitiation complex with RNA polymerase II and the general transcription factors.</text>
</comment>
<protein>
    <recommendedName>
        <fullName evidence="3 8">Mediator of RNA polymerase II transcription subunit 17</fullName>
    </recommendedName>
    <alternativeName>
        <fullName evidence="7 8">Mediator complex subunit 17</fullName>
    </alternativeName>
</protein>
<evidence type="ECO:0000256" key="8">
    <source>
        <dbReference type="RuleBase" id="RU364140"/>
    </source>
</evidence>
<proteinExistence type="inferred from homology"/>
<dbReference type="InterPro" id="IPR019313">
    <property type="entry name" value="Mediator_Med17"/>
</dbReference>
<dbReference type="GO" id="GO:0006357">
    <property type="term" value="P:regulation of transcription by RNA polymerase II"/>
    <property type="evidence" value="ECO:0007669"/>
    <property type="project" value="InterPro"/>
</dbReference>
<name>A0AAJ8K5H1_9TREE</name>
<gene>
    <name evidence="8" type="primary">MED17</name>
    <name evidence="10" type="ORF">I302_103311</name>
</gene>
<feature type="region of interest" description="Disordered" evidence="9">
    <location>
        <begin position="141"/>
        <end position="212"/>
    </location>
</feature>
<dbReference type="KEGG" id="kbi:30206413"/>
<keyword evidence="4 8" id="KW-0805">Transcription regulation</keyword>
<organism evidence="10 11">
    <name type="scientific">Kwoniella bestiolae CBS 10118</name>
    <dbReference type="NCBI Taxonomy" id="1296100"/>
    <lineage>
        <taxon>Eukaryota</taxon>
        <taxon>Fungi</taxon>
        <taxon>Dikarya</taxon>
        <taxon>Basidiomycota</taxon>
        <taxon>Agaricomycotina</taxon>
        <taxon>Tremellomycetes</taxon>
        <taxon>Tremellales</taxon>
        <taxon>Cryptococcaceae</taxon>
        <taxon>Kwoniella</taxon>
    </lineage>
</organism>
<dbReference type="AlphaFoldDB" id="A0AAJ8K5H1"/>
<feature type="region of interest" description="Disordered" evidence="9">
    <location>
        <begin position="75"/>
        <end position="108"/>
    </location>
</feature>
<dbReference type="GO" id="GO:0016592">
    <property type="term" value="C:mediator complex"/>
    <property type="evidence" value="ECO:0007669"/>
    <property type="project" value="InterPro"/>
</dbReference>
<evidence type="ECO:0000256" key="3">
    <source>
        <dbReference type="ARBA" id="ARBA00019610"/>
    </source>
</evidence>
<dbReference type="Proteomes" id="UP000092730">
    <property type="component" value="Chromosome 2"/>
</dbReference>
<dbReference type="GO" id="GO:0003712">
    <property type="term" value="F:transcription coregulator activity"/>
    <property type="evidence" value="ECO:0007669"/>
    <property type="project" value="InterPro"/>
</dbReference>
<evidence type="ECO:0000256" key="4">
    <source>
        <dbReference type="ARBA" id="ARBA00023015"/>
    </source>
</evidence>
<comment type="subcellular location">
    <subcellularLocation>
        <location evidence="1 8">Nucleus</location>
    </subcellularLocation>
</comment>
<keyword evidence="6 8" id="KW-0539">Nucleus</keyword>
<feature type="compositionally biased region" description="Polar residues" evidence="9">
    <location>
        <begin position="196"/>
        <end position="208"/>
    </location>
</feature>
<comment type="similarity">
    <text evidence="2 8">Belongs to the Mediator complex subunit 17 family.</text>
</comment>
<dbReference type="Pfam" id="PF10156">
    <property type="entry name" value="Med17"/>
    <property type="match status" value="1"/>
</dbReference>
<comment type="subunit">
    <text evidence="8">Component of the Mediator complex.</text>
</comment>
<dbReference type="PANTHER" id="PTHR13114:SF7">
    <property type="entry name" value="MEDIATOR OF RNA POLYMERASE II TRANSCRIPTION SUBUNIT 17"/>
    <property type="match status" value="1"/>
</dbReference>
<keyword evidence="8" id="KW-0010">Activator</keyword>
<evidence type="ECO:0000256" key="6">
    <source>
        <dbReference type="ARBA" id="ARBA00023242"/>
    </source>
</evidence>
<dbReference type="EMBL" id="CP144542">
    <property type="protein sequence ID" value="WVW81320.1"/>
    <property type="molecule type" value="Genomic_DNA"/>
</dbReference>
<evidence type="ECO:0000256" key="7">
    <source>
        <dbReference type="ARBA" id="ARBA00032014"/>
    </source>
</evidence>